<feature type="compositionally biased region" description="Basic and acidic residues" evidence="6">
    <location>
        <begin position="174"/>
        <end position="183"/>
    </location>
</feature>
<keyword evidence="5 7" id="KW-0472">Membrane</keyword>
<comment type="caution">
    <text evidence="9">The sequence shown here is derived from an EMBL/GenBank/DDBJ whole genome shotgun (WGS) entry which is preliminary data.</text>
</comment>
<feature type="compositionally biased region" description="Basic and acidic residues" evidence="6">
    <location>
        <begin position="206"/>
        <end position="221"/>
    </location>
</feature>
<feature type="transmembrane region" description="Helical" evidence="7">
    <location>
        <begin position="59"/>
        <end position="79"/>
    </location>
</feature>
<evidence type="ECO:0000256" key="2">
    <source>
        <dbReference type="ARBA" id="ARBA00022475"/>
    </source>
</evidence>
<dbReference type="InterPro" id="IPR024449">
    <property type="entry name" value="Anti-sigma_RsgI_N"/>
</dbReference>
<organism evidence="9 10">
    <name type="scientific">Psychrobacillus soli</name>
    <dbReference type="NCBI Taxonomy" id="1543965"/>
    <lineage>
        <taxon>Bacteria</taxon>
        <taxon>Bacillati</taxon>
        <taxon>Bacillota</taxon>
        <taxon>Bacilli</taxon>
        <taxon>Bacillales</taxon>
        <taxon>Bacillaceae</taxon>
        <taxon>Psychrobacillus</taxon>
    </lineage>
</organism>
<evidence type="ECO:0000256" key="5">
    <source>
        <dbReference type="ARBA" id="ARBA00023136"/>
    </source>
</evidence>
<dbReference type="InterPro" id="IPR055431">
    <property type="entry name" value="RsgI_M"/>
</dbReference>
<dbReference type="RefSeq" id="WP_142605375.1">
    <property type="nucleotide sequence ID" value="NZ_VDGG01000004.1"/>
</dbReference>
<feature type="compositionally biased region" description="Basic and acidic residues" evidence="6">
    <location>
        <begin position="309"/>
        <end position="318"/>
    </location>
</feature>
<feature type="compositionally biased region" description="Basic and acidic residues" evidence="6">
    <location>
        <begin position="247"/>
        <end position="277"/>
    </location>
</feature>
<sequence>MRTYKGIVCEKKNEYMVFLTKEGEFLRGIPNIPNPEVGEEAEFHLVAVPTLRRKRMKPFFVGPALVAAVLLVFLVASLIPQTSSALAAYVQLEGETALELGVNQKGNVVSLRSLDETPSVNIDEWEGLPLAIVLDKAVSQMNPKVEKLEITMVYENEEQADTKKIVEEAVRTVQNEHADRSWHVSESTEEERTKANKNNQTIKQLRKTEQAPEPTIKKEQKPAPVQPPVYENKSGEQAPAKENQQPKVEKQEIKQEKQQEKLQKKTEKAEKKLEKKNNNNQGNNNHNNQGNQNNNNNQGNQNNGNQGNKNKEGNNHNK</sequence>
<proteinExistence type="predicted"/>
<feature type="compositionally biased region" description="Low complexity" evidence="6">
    <location>
        <begin position="278"/>
        <end position="308"/>
    </location>
</feature>
<dbReference type="AlphaFoldDB" id="A0A544TL48"/>
<dbReference type="Pfam" id="PF12791">
    <property type="entry name" value="RsgI_N"/>
    <property type="match status" value="1"/>
</dbReference>
<evidence type="ECO:0000256" key="6">
    <source>
        <dbReference type="SAM" id="MobiDB-lite"/>
    </source>
</evidence>
<evidence type="ECO:0000313" key="10">
    <source>
        <dbReference type="Proteomes" id="UP000318937"/>
    </source>
</evidence>
<protein>
    <recommendedName>
        <fullName evidence="8">RsgI N-terminal anti-sigma domain-containing protein</fullName>
    </recommendedName>
</protein>
<evidence type="ECO:0000259" key="8">
    <source>
        <dbReference type="PROSITE" id="PS51849"/>
    </source>
</evidence>
<name>A0A544TL48_9BACI</name>
<comment type="subcellular location">
    <subcellularLocation>
        <location evidence="1">Cell membrane</location>
        <topology evidence="1">Single-pass membrane protein</topology>
    </subcellularLocation>
</comment>
<dbReference type="Pfam" id="PF23750">
    <property type="entry name" value="RsgI_M"/>
    <property type="match status" value="1"/>
</dbReference>
<evidence type="ECO:0000256" key="1">
    <source>
        <dbReference type="ARBA" id="ARBA00004162"/>
    </source>
</evidence>
<accession>A0A544TL48</accession>
<dbReference type="PROSITE" id="PS51849">
    <property type="entry name" value="RSGI_N"/>
    <property type="match status" value="1"/>
</dbReference>
<reference evidence="9 10" key="1">
    <citation type="submission" date="2019-05" db="EMBL/GenBank/DDBJ databases">
        <title>Psychrobacillus vulpis sp. nov., a new species isolated from feces of a red fox that inhabits in The Tablas de Daimiel Natural Park, Albacete, Spain.</title>
        <authorList>
            <person name="Rodriguez M."/>
            <person name="Reina J.C."/>
            <person name="Bejar V."/>
            <person name="Llamas I."/>
        </authorList>
    </citation>
    <scope>NUCLEOTIDE SEQUENCE [LARGE SCALE GENOMIC DNA]</scope>
    <source>
        <strain evidence="9 10">NHI-2</strain>
    </source>
</reference>
<feature type="domain" description="RsgI N-terminal anti-sigma" evidence="8">
    <location>
        <begin position="4"/>
        <end position="52"/>
    </location>
</feature>
<dbReference type="OrthoDB" id="9800626at2"/>
<keyword evidence="10" id="KW-1185">Reference proteome</keyword>
<keyword evidence="3 7" id="KW-0812">Transmembrane</keyword>
<dbReference type="GO" id="GO:0005886">
    <property type="term" value="C:plasma membrane"/>
    <property type="evidence" value="ECO:0007669"/>
    <property type="project" value="UniProtKB-SubCell"/>
</dbReference>
<dbReference type="Proteomes" id="UP000318937">
    <property type="component" value="Unassembled WGS sequence"/>
</dbReference>
<evidence type="ECO:0000256" key="4">
    <source>
        <dbReference type="ARBA" id="ARBA00022989"/>
    </source>
</evidence>
<dbReference type="EMBL" id="VDGG01000004">
    <property type="protein sequence ID" value="TQR18140.1"/>
    <property type="molecule type" value="Genomic_DNA"/>
</dbReference>
<evidence type="ECO:0000256" key="7">
    <source>
        <dbReference type="SAM" id="Phobius"/>
    </source>
</evidence>
<evidence type="ECO:0000256" key="3">
    <source>
        <dbReference type="ARBA" id="ARBA00022692"/>
    </source>
</evidence>
<keyword evidence="2" id="KW-1003">Cell membrane</keyword>
<feature type="region of interest" description="Disordered" evidence="6">
    <location>
        <begin position="174"/>
        <end position="318"/>
    </location>
</feature>
<evidence type="ECO:0000313" key="9">
    <source>
        <dbReference type="EMBL" id="TQR18140.1"/>
    </source>
</evidence>
<keyword evidence="4 7" id="KW-1133">Transmembrane helix</keyword>
<gene>
    <name evidence="9" type="ORF">FG383_03035</name>
</gene>